<gene>
    <name evidence="3" type="ORF">BN860_06898g</name>
</gene>
<name>A0A8J2T535_ZYGB2</name>
<dbReference type="InterPro" id="IPR018838">
    <property type="entry name" value="ZGRF1-like_N"/>
</dbReference>
<protein>
    <submittedName>
        <fullName evidence="3">BN860_06898g1_1</fullName>
    </submittedName>
</protein>
<organism evidence="3 4">
    <name type="scientific">Zygosaccharomyces bailii (strain CLIB 213 / ATCC 58445 / CBS 680 / BCRC 21525 / NBRC 1098 / NCYC 1416 / NRRL Y-2227)</name>
    <dbReference type="NCBI Taxonomy" id="1333698"/>
    <lineage>
        <taxon>Eukaryota</taxon>
        <taxon>Fungi</taxon>
        <taxon>Dikarya</taxon>
        <taxon>Ascomycota</taxon>
        <taxon>Saccharomycotina</taxon>
        <taxon>Saccharomycetes</taxon>
        <taxon>Saccharomycetales</taxon>
        <taxon>Saccharomycetaceae</taxon>
        <taxon>Zygosaccharomyces</taxon>
    </lineage>
</organism>
<keyword evidence="4" id="KW-1185">Reference proteome</keyword>
<sequence length="130" mass="15274">MAEYQCQYSDQVRKKHKSWHDGVLKYKSGQLILYTDDGGKLATVRKSSRELERILDPNRFGEELRLSSRYVVTIESALEQRPSLALKMKPFKATISNRPSRRRIPQLQHRQNADSRRSRIRHVETKPIVI</sequence>
<dbReference type="EMBL" id="HG316455">
    <property type="protein sequence ID" value="CDF88303.1"/>
    <property type="molecule type" value="Genomic_DNA"/>
</dbReference>
<accession>A0A8J2T535</accession>
<proteinExistence type="predicted"/>
<evidence type="ECO:0000256" key="1">
    <source>
        <dbReference type="SAM" id="MobiDB-lite"/>
    </source>
</evidence>
<evidence type="ECO:0000313" key="4">
    <source>
        <dbReference type="Proteomes" id="UP000019375"/>
    </source>
</evidence>
<dbReference type="Pfam" id="PF10382">
    <property type="entry name" value="ZGRF1-like_N"/>
    <property type="match status" value="1"/>
</dbReference>
<dbReference type="AlphaFoldDB" id="A0A8J2T535"/>
<feature type="region of interest" description="Disordered" evidence="1">
    <location>
        <begin position="95"/>
        <end position="130"/>
    </location>
</feature>
<evidence type="ECO:0000313" key="3">
    <source>
        <dbReference type="EMBL" id="CDF88303.1"/>
    </source>
</evidence>
<reference evidence="4" key="1">
    <citation type="journal article" date="2013" name="Genome Announc.">
        <title>Genome sequence of the food spoilage yeast Zygosaccharomyces bailii CLIB 213(T).</title>
        <authorList>
            <person name="Galeote V."/>
            <person name="Bigey F."/>
            <person name="Devillers H."/>
            <person name="Neuveglise C."/>
            <person name="Dequin S."/>
        </authorList>
    </citation>
    <scope>NUCLEOTIDE SEQUENCE [LARGE SCALE GENOMIC DNA]</scope>
    <source>
        <strain evidence="4">CLIB 213 / ATCC 58445 / CBS 680 / CCRC 21525 / NBRC 1098 / NCYC 1416 / NRRL Y-2227</strain>
    </source>
</reference>
<dbReference type="Proteomes" id="UP000019375">
    <property type="component" value="Unassembled WGS sequence"/>
</dbReference>
<evidence type="ECO:0000259" key="2">
    <source>
        <dbReference type="Pfam" id="PF10382"/>
    </source>
</evidence>
<dbReference type="OrthoDB" id="6513042at2759"/>
<feature type="compositionally biased region" description="Basic and acidic residues" evidence="1">
    <location>
        <begin position="111"/>
        <end position="130"/>
    </location>
</feature>
<feature type="domain" description="5'-3' DNA helicase ZGRF1-like N-terminal" evidence="2">
    <location>
        <begin position="2"/>
        <end position="80"/>
    </location>
</feature>